<dbReference type="GO" id="GO:0016757">
    <property type="term" value="F:glycosyltransferase activity"/>
    <property type="evidence" value="ECO:0007669"/>
    <property type="project" value="InterPro"/>
</dbReference>
<dbReference type="PANTHER" id="PTHR12526:SF572">
    <property type="entry name" value="BLL5144 PROTEIN"/>
    <property type="match status" value="1"/>
</dbReference>
<dbReference type="EMBL" id="AP025628">
    <property type="protein sequence ID" value="BDG61451.1"/>
    <property type="molecule type" value="Genomic_DNA"/>
</dbReference>
<dbReference type="InterPro" id="IPR028098">
    <property type="entry name" value="Glyco_trans_4-like_N"/>
</dbReference>
<evidence type="ECO:0000313" key="4">
    <source>
        <dbReference type="Proteomes" id="UP001163687"/>
    </source>
</evidence>
<dbReference type="SUPFAM" id="SSF53756">
    <property type="entry name" value="UDP-Glycosyltransferase/glycogen phosphorylase"/>
    <property type="match status" value="1"/>
</dbReference>
<dbReference type="InterPro" id="IPR001296">
    <property type="entry name" value="Glyco_trans_1"/>
</dbReference>
<reference evidence="3" key="1">
    <citation type="submission" date="2022-03" db="EMBL/GenBank/DDBJ databases">
        <title>Complete genome sequence of Caldinitratiruptor microaerophilus.</title>
        <authorList>
            <person name="Mukaiyama R."/>
            <person name="Nishiyama T."/>
            <person name="Ueda K."/>
        </authorList>
    </citation>
    <scope>NUCLEOTIDE SEQUENCE</scope>
    <source>
        <strain evidence="3">JCM 16183</strain>
    </source>
</reference>
<evidence type="ECO:0000259" key="1">
    <source>
        <dbReference type="Pfam" id="PF00534"/>
    </source>
</evidence>
<dbReference type="KEGG" id="cmic:caldi_25410"/>
<accession>A0AA35CPJ2</accession>
<dbReference type="RefSeq" id="WP_264842099.1">
    <property type="nucleotide sequence ID" value="NZ_AP025628.1"/>
</dbReference>
<feature type="domain" description="Glycosyl transferase family 1" evidence="1">
    <location>
        <begin position="181"/>
        <end position="354"/>
    </location>
</feature>
<dbReference type="Pfam" id="PF13439">
    <property type="entry name" value="Glyco_transf_4"/>
    <property type="match status" value="1"/>
</dbReference>
<evidence type="ECO:0000313" key="3">
    <source>
        <dbReference type="EMBL" id="BDG61451.1"/>
    </source>
</evidence>
<dbReference type="Gene3D" id="3.40.50.2000">
    <property type="entry name" value="Glycogen Phosphorylase B"/>
    <property type="match status" value="2"/>
</dbReference>
<dbReference type="Proteomes" id="UP001163687">
    <property type="component" value="Chromosome"/>
</dbReference>
<sequence>MRVALVSAWRPRPCPVAAFSAALSAGLEETGICEQPVRVVAASRYPGEASYGSEVVAELCEGDPNSYREAAEVLNGLGVDAVLLQHEAGLYGAQDGYAILDFARRLEPPLVTVVHSVRPDPTPTQRHVLIRLARRSRRVVALSSRARGLLESVYAVPAHKTALIPRGVQGPPPPEVVARAREQIGAEGRPVVVTPTVMGPGQGLELALEAIRLVRPAQPDLLYVVIGGTEPGERAARGETYRDHLQWWIRRLGLEGNVLLVGTHLSEEELLAHLALADVVLLPAPRTATGAAAFLPQVLALGKPVVSTPFGEAVDFLAGGAGILVTFGNAESMARSLEALLTSPALRQEVGRKALARRMTAWPDVARQYGELLRATLASRPAR</sequence>
<feature type="domain" description="Glycosyltransferase subfamily 4-like N-terminal" evidence="2">
    <location>
        <begin position="64"/>
        <end position="168"/>
    </location>
</feature>
<keyword evidence="4" id="KW-1185">Reference proteome</keyword>
<proteinExistence type="predicted"/>
<dbReference type="AlphaFoldDB" id="A0AA35CPJ2"/>
<dbReference type="Pfam" id="PF00534">
    <property type="entry name" value="Glycos_transf_1"/>
    <property type="match status" value="1"/>
</dbReference>
<evidence type="ECO:0000259" key="2">
    <source>
        <dbReference type="Pfam" id="PF13439"/>
    </source>
</evidence>
<protein>
    <submittedName>
        <fullName evidence="3">Uncharacterized protein</fullName>
    </submittedName>
</protein>
<gene>
    <name evidence="3" type="ORF">caldi_25410</name>
</gene>
<name>A0AA35CPJ2_9FIRM</name>
<organism evidence="3 4">
    <name type="scientific">Caldinitratiruptor microaerophilus</name>
    <dbReference type="NCBI Taxonomy" id="671077"/>
    <lineage>
        <taxon>Bacteria</taxon>
        <taxon>Bacillati</taxon>
        <taxon>Bacillota</taxon>
        <taxon>Clostridia</taxon>
        <taxon>Eubacteriales</taxon>
        <taxon>Symbiobacteriaceae</taxon>
        <taxon>Caldinitratiruptor</taxon>
    </lineage>
</organism>
<dbReference type="PANTHER" id="PTHR12526">
    <property type="entry name" value="GLYCOSYLTRANSFERASE"/>
    <property type="match status" value="1"/>
</dbReference>